<name>A0A9V1ER50_PANPR</name>
<dbReference type="GeneID" id="109256135"/>
<dbReference type="CTD" id="348235"/>
<sequence>MASKVGCNFESPETLGGRSWTRFKFPPLVSKGVAAAWSLLTAAGEGVTSGKLVREMAGDAEVAGPSEFLVPCPNLSAPQGTVARAGSVFCISPQKTLTAPRRGEVVHTQRKGDGSSRKLTLIWITFNTGWNMKSRRIILIQQASCHH</sequence>
<dbReference type="Proteomes" id="UP001165780">
    <property type="component" value="Unplaced"/>
</dbReference>
<evidence type="ECO:0000313" key="1">
    <source>
        <dbReference type="Proteomes" id="UP001165780"/>
    </source>
</evidence>
<gene>
    <name evidence="2" type="primary">SKA2</name>
</gene>
<proteinExistence type="predicted"/>
<evidence type="ECO:0000313" key="2">
    <source>
        <dbReference type="RefSeq" id="XP_019286655.1"/>
    </source>
</evidence>
<reference evidence="2" key="1">
    <citation type="submission" date="2025-08" db="UniProtKB">
        <authorList>
            <consortium name="RefSeq"/>
        </authorList>
    </citation>
    <scope>IDENTIFICATION</scope>
    <source>
        <tissue evidence="2">Whole blood</tissue>
    </source>
</reference>
<dbReference type="RefSeq" id="XP_019286655.1">
    <property type="nucleotide sequence ID" value="XM_019431110.2"/>
</dbReference>
<organism evidence="1 2">
    <name type="scientific">Panthera pardus</name>
    <name type="common">Leopard</name>
    <name type="synonym">Felis pardus</name>
    <dbReference type="NCBI Taxonomy" id="9691"/>
    <lineage>
        <taxon>Eukaryota</taxon>
        <taxon>Metazoa</taxon>
        <taxon>Chordata</taxon>
        <taxon>Craniata</taxon>
        <taxon>Vertebrata</taxon>
        <taxon>Euteleostomi</taxon>
        <taxon>Mammalia</taxon>
        <taxon>Eutheria</taxon>
        <taxon>Laurasiatheria</taxon>
        <taxon>Carnivora</taxon>
        <taxon>Feliformia</taxon>
        <taxon>Felidae</taxon>
        <taxon>Pantherinae</taxon>
        <taxon>Panthera</taxon>
    </lineage>
</organism>
<protein>
    <submittedName>
        <fullName evidence="2">Spindle and kinetochore-associated protein 2 isoform X2</fullName>
    </submittedName>
</protein>
<dbReference type="AlphaFoldDB" id="A0A9V1ER50"/>
<keyword evidence="1" id="KW-1185">Reference proteome</keyword>
<accession>A0A9V1ER50</accession>